<dbReference type="InterPro" id="IPR007833">
    <property type="entry name" value="Capsule_polysaccharide_synth"/>
</dbReference>
<sequence length="378" mass="43435">MLIAIFASRNTQRQYASKLSEHISSTGGRKPIVLWYKDLLKTTHLIKSIFVSKPNELKQVVAEVIAEKKNHPKYRKAHSIYWAFFKLIKSIESRLLYVSYSDQLARNNIEQLVIWNGLKFRQRIAVIAAKALNIPCHYIERGAFPETTTLDSKGINYLNSVPRDPEYYMTRGIKNSSVTLNCNKKKTEVLPDGYIFIPFQVNIDSQITMFSPWLDNMFSLVDRLLEVERILGDAMPNIVLKSHPACAQCYQDLFDRIREMSNKISVINNVDTSVLIRESKAVITINSSVGMEALLMRKKVIVLGKAFYNIKGITLSASSIEELAENIIRVNLWKPNEYLTSSFLDYLKDEYIVKGSWHNPDIEHFQSMTQRLNLLMSA</sequence>
<dbReference type="HOGENOM" id="CLU_057322_0_0_6"/>
<keyword evidence="2" id="KW-1185">Reference proteome</keyword>
<dbReference type="Gene3D" id="3.40.50.12580">
    <property type="match status" value="1"/>
</dbReference>
<proteinExistence type="predicted"/>
<gene>
    <name evidence="1" type="ORF">OLEAN_C34040</name>
</gene>
<dbReference type="KEGG" id="oai:OLEAN_C34040"/>
<dbReference type="EMBL" id="FO203512">
    <property type="protein sequence ID" value="CCK77580.1"/>
    <property type="molecule type" value="Genomic_DNA"/>
</dbReference>
<dbReference type="GO" id="GO:0015774">
    <property type="term" value="P:polysaccharide transport"/>
    <property type="evidence" value="ECO:0007669"/>
    <property type="project" value="InterPro"/>
</dbReference>
<dbReference type="Pfam" id="PF05159">
    <property type="entry name" value="Capsule_synth"/>
    <property type="match status" value="2"/>
</dbReference>
<dbReference type="AlphaFoldDB" id="R4YRN5"/>
<dbReference type="Proteomes" id="UP000032749">
    <property type="component" value="Chromosome"/>
</dbReference>
<dbReference type="CDD" id="cd16438">
    <property type="entry name" value="beta_Kdo_transferase_KpsS_like"/>
    <property type="match status" value="1"/>
</dbReference>
<organism evidence="1 2">
    <name type="scientific">Oleispira antarctica RB-8</name>
    <dbReference type="NCBI Taxonomy" id="698738"/>
    <lineage>
        <taxon>Bacteria</taxon>
        <taxon>Pseudomonadati</taxon>
        <taxon>Pseudomonadota</taxon>
        <taxon>Gammaproteobacteria</taxon>
        <taxon>Oceanospirillales</taxon>
        <taxon>Oceanospirillaceae</taxon>
        <taxon>Oleispira</taxon>
    </lineage>
</organism>
<dbReference type="STRING" id="698738.OLEAN_C34040"/>
<accession>R4YRN5</accession>
<reference evidence="1 2" key="1">
    <citation type="journal article" date="2013" name="Nat. Commun.">
        <title>Genome sequence and functional genomic analysis of the oil-degrading bacterium Oleispira antarctica.</title>
        <authorList>
            <person name="Kube M."/>
            <person name="Chernikova T.N."/>
            <person name="Al-Ramahi Y."/>
            <person name="Beloqui A."/>
            <person name="Lopez-Cortez N."/>
            <person name="Guazzaroni M.E."/>
            <person name="Heipieper H.J."/>
            <person name="Klages S."/>
            <person name="Kotsyurbenko O.R."/>
            <person name="Langer I."/>
            <person name="Nechitaylo T.Y."/>
            <person name="Lunsdorf H."/>
            <person name="Fernandez M."/>
            <person name="Juarez S."/>
            <person name="Ciordia S."/>
            <person name="Singer A."/>
            <person name="Kagan O."/>
            <person name="Egorova O."/>
            <person name="Petit P.A."/>
            <person name="Stogios P."/>
            <person name="Kim Y."/>
            <person name="Tchigvintsev A."/>
            <person name="Flick R."/>
            <person name="Denaro R."/>
            <person name="Genovese M."/>
            <person name="Albar J.P."/>
            <person name="Reva O.N."/>
            <person name="Martinez-Gomariz M."/>
            <person name="Tran H."/>
            <person name="Ferrer M."/>
            <person name="Savchenko A."/>
            <person name="Yakunin A.F."/>
            <person name="Yakimov M.M."/>
            <person name="Golyshina O.V."/>
            <person name="Reinhardt R."/>
            <person name="Golyshin P.N."/>
        </authorList>
    </citation>
    <scope>NUCLEOTIDE SEQUENCE [LARGE SCALE GENOMIC DNA]</scope>
</reference>
<evidence type="ECO:0000313" key="2">
    <source>
        <dbReference type="Proteomes" id="UP000032749"/>
    </source>
</evidence>
<dbReference type="InterPro" id="IPR043148">
    <property type="entry name" value="TagF_C"/>
</dbReference>
<name>R4YRN5_OLEAN</name>
<protein>
    <submittedName>
        <fullName evidence="1">Capsule polysaccharide export protein. By similarity</fullName>
    </submittedName>
</protein>
<dbReference type="OrthoDB" id="9794206at2"/>
<evidence type="ECO:0000313" key="1">
    <source>
        <dbReference type="EMBL" id="CCK77580.1"/>
    </source>
</evidence>
<dbReference type="GO" id="GO:0000271">
    <property type="term" value="P:polysaccharide biosynthetic process"/>
    <property type="evidence" value="ECO:0007669"/>
    <property type="project" value="InterPro"/>
</dbReference>